<dbReference type="EMBL" id="UINC01137988">
    <property type="protein sequence ID" value="SVD23661.1"/>
    <property type="molecule type" value="Genomic_DNA"/>
</dbReference>
<dbReference type="SUPFAM" id="SSF53800">
    <property type="entry name" value="Chelatase"/>
    <property type="match status" value="1"/>
</dbReference>
<dbReference type="PANTHER" id="PTHR11108">
    <property type="entry name" value="FERROCHELATASE"/>
    <property type="match status" value="1"/>
</dbReference>
<dbReference type="AlphaFoldDB" id="A0A382TQ89"/>
<protein>
    <recommendedName>
        <fullName evidence="2">Ferrochelatase</fullName>
    </recommendedName>
</protein>
<proteinExistence type="predicted"/>
<evidence type="ECO:0008006" key="2">
    <source>
        <dbReference type="Google" id="ProtNLM"/>
    </source>
</evidence>
<dbReference type="InterPro" id="IPR001015">
    <property type="entry name" value="Ferrochelatase"/>
</dbReference>
<feature type="non-terminal residue" evidence="1">
    <location>
        <position position="258"/>
    </location>
</feature>
<evidence type="ECO:0000313" key="1">
    <source>
        <dbReference type="EMBL" id="SVD23661.1"/>
    </source>
</evidence>
<dbReference type="Pfam" id="PF00762">
    <property type="entry name" value="Ferrochelatase"/>
    <property type="match status" value="1"/>
</dbReference>
<organism evidence="1">
    <name type="scientific">marine metagenome</name>
    <dbReference type="NCBI Taxonomy" id="408172"/>
    <lineage>
        <taxon>unclassified sequences</taxon>
        <taxon>metagenomes</taxon>
        <taxon>ecological metagenomes</taxon>
    </lineage>
</organism>
<dbReference type="PANTHER" id="PTHR11108:SF1">
    <property type="entry name" value="FERROCHELATASE, MITOCHONDRIAL"/>
    <property type="match status" value="1"/>
</dbReference>
<dbReference type="NCBIfam" id="TIGR00109">
    <property type="entry name" value="hemH"/>
    <property type="match status" value="1"/>
</dbReference>
<dbReference type="InterPro" id="IPR033659">
    <property type="entry name" value="Ferrochelatase_N"/>
</dbReference>
<name>A0A382TQ89_9ZZZZ</name>
<sequence>MSVAGKKLGVLVINFGEPEQATSEQVEPFLERIFLQNAGLEPDEATVQRARRLASGRAPGLIEEYLKIGGSPLNQQADAQSEQLETDLRARGHDAKTYSAFQFTEPFIRNKVSEAKADGVETLVALPVYPLCGRSTTVQALEDVRTALNELEWAPQFIGVSGWHYHASYTEMRAGHISQFVKEHDLDLNDPDTVLYFTVHGTPIQYLDEGNRYDRYVEEHCLQVAQHLGTARYAVGFQNHTNRPIAWTQPDNEVEIKS</sequence>
<dbReference type="GO" id="GO:0004325">
    <property type="term" value="F:ferrochelatase activity"/>
    <property type="evidence" value="ECO:0007669"/>
    <property type="project" value="InterPro"/>
</dbReference>
<gene>
    <name evidence="1" type="ORF">METZ01_LOCUS376515</name>
</gene>
<reference evidence="1" key="1">
    <citation type="submission" date="2018-05" db="EMBL/GenBank/DDBJ databases">
        <authorList>
            <person name="Lanie J.A."/>
            <person name="Ng W.-L."/>
            <person name="Kazmierczak K.M."/>
            <person name="Andrzejewski T.M."/>
            <person name="Davidsen T.M."/>
            <person name="Wayne K.J."/>
            <person name="Tettelin H."/>
            <person name="Glass J.I."/>
            <person name="Rusch D."/>
            <person name="Podicherti R."/>
            <person name="Tsui H.-C.T."/>
            <person name="Winkler M.E."/>
        </authorList>
    </citation>
    <scope>NUCLEOTIDE SEQUENCE</scope>
</reference>
<dbReference type="CDD" id="cd03411">
    <property type="entry name" value="Ferrochelatase_N"/>
    <property type="match status" value="1"/>
</dbReference>
<dbReference type="Gene3D" id="3.40.50.1400">
    <property type="match status" value="2"/>
</dbReference>
<accession>A0A382TQ89</accession>
<dbReference type="GO" id="GO:0006783">
    <property type="term" value="P:heme biosynthetic process"/>
    <property type="evidence" value="ECO:0007669"/>
    <property type="project" value="InterPro"/>
</dbReference>